<feature type="transmembrane region" description="Helical" evidence="9">
    <location>
        <begin position="349"/>
        <end position="372"/>
    </location>
</feature>
<evidence type="ECO:0000256" key="6">
    <source>
        <dbReference type="ARBA" id="ARBA00022847"/>
    </source>
</evidence>
<comment type="subcellular location">
    <subcellularLocation>
        <location evidence="1 9">Cell membrane</location>
        <topology evidence="1 9">Multi-pass membrane protein</topology>
    </subcellularLocation>
</comment>
<comment type="similarity">
    <text evidence="2 9">Belongs to the alanine or glycine:cation symporter (AGCS) (TC 2.A.25) family.</text>
</comment>
<dbReference type="PRINTS" id="PR00175">
    <property type="entry name" value="NAALASMPORT"/>
</dbReference>
<evidence type="ECO:0000256" key="9">
    <source>
        <dbReference type="RuleBase" id="RU363064"/>
    </source>
</evidence>
<dbReference type="Proteomes" id="UP000093501">
    <property type="component" value="Unassembled WGS sequence"/>
</dbReference>
<evidence type="ECO:0000256" key="5">
    <source>
        <dbReference type="ARBA" id="ARBA00022692"/>
    </source>
</evidence>
<feature type="transmembrane region" description="Helical" evidence="9">
    <location>
        <begin position="393"/>
        <end position="414"/>
    </location>
</feature>
<feature type="transmembrane region" description="Helical" evidence="9">
    <location>
        <begin position="15"/>
        <end position="33"/>
    </location>
</feature>
<sequence length="481" mass="51409">MDAILGFLDTINTYMYTWVLIYVLAAVGIYFTVRTRGMQLRMFPAMIRTILHSGRHEGTGITPFQAFAIGLASRVGTGNIAGVAIAITLGGPGAVFWMWVIALIGMATAFVEATLAQIFKVSWPDGTYRGGPAFYIWRGLKSWRWGAAFAVALLFTFGIAFEMVQANTIAQTLDTSHGVPVWVSAIALAILTGAVILGGIKAVARVAEWVAPIMAGLYILLALVILVLNIDRLGFVFYEIIASAFGLNEALAGTAGGVTAALLNGVKRGLYSNEAGMGSAPNAASTATTSHPARQGLIQSMGVFVDTMLICSATAFVILLSDASVYAPGMDVEGATLTQSAVAHHLGEWMTLPMTILIFTFAYSTIIGNYAYAEVNLDYLTGRKHEHDLALRLVVIASVVVGAFLKLDVVWSLADVSMGVMALINLVAIVLLGKWAFGTLRDFTERKGAPFVATDNPYLPGKLESDIWVADNPTLARLPEQ</sequence>
<evidence type="ECO:0000256" key="1">
    <source>
        <dbReference type="ARBA" id="ARBA00004651"/>
    </source>
</evidence>
<dbReference type="PROSITE" id="PS00873">
    <property type="entry name" value="NA_ALANINE_SYMP"/>
    <property type="match status" value="1"/>
</dbReference>
<name>A0A1C0ARR5_9ACTN</name>
<keyword evidence="6 9" id="KW-0769">Symport</keyword>
<feature type="transmembrane region" description="Helical" evidence="9">
    <location>
        <begin position="96"/>
        <end position="121"/>
    </location>
</feature>
<dbReference type="PANTHER" id="PTHR30330">
    <property type="entry name" value="AGSS FAMILY TRANSPORTER, SODIUM-ALANINE"/>
    <property type="match status" value="1"/>
</dbReference>
<feature type="transmembrane region" description="Helical" evidence="9">
    <location>
        <begin position="181"/>
        <end position="200"/>
    </location>
</feature>
<feature type="transmembrane region" description="Helical" evidence="9">
    <location>
        <begin position="303"/>
        <end position="329"/>
    </location>
</feature>
<dbReference type="Pfam" id="PF01235">
    <property type="entry name" value="Na_Ala_symp"/>
    <property type="match status" value="1"/>
</dbReference>
<feature type="transmembrane region" description="Helical" evidence="9">
    <location>
        <begin position="209"/>
        <end position="230"/>
    </location>
</feature>
<keyword evidence="11" id="KW-1185">Reference proteome</keyword>
<dbReference type="RefSeq" id="WP_068749742.1">
    <property type="nucleotide sequence ID" value="NZ_LR214441.1"/>
</dbReference>
<evidence type="ECO:0000256" key="3">
    <source>
        <dbReference type="ARBA" id="ARBA00022448"/>
    </source>
</evidence>
<dbReference type="InterPro" id="IPR001463">
    <property type="entry name" value="Na/Ala_symport"/>
</dbReference>
<keyword evidence="3 9" id="KW-0813">Transport</keyword>
<evidence type="ECO:0000256" key="7">
    <source>
        <dbReference type="ARBA" id="ARBA00022989"/>
    </source>
</evidence>
<feature type="transmembrane region" description="Helical" evidence="9">
    <location>
        <begin position="142"/>
        <end position="161"/>
    </location>
</feature>
<reference evidence="11" key="1">
    <citation type="submission" date="2016-07" db="EMBL/GenBank/DDBJ databases">
        <authorList>
            <person name="Florea S."/>
            <person name="Webb J.S."/>
            <person name="Jaromczyk J."/>
            <person name="Schardl C.L."/>
        </authorList>
    </citation>
    <scope>NUCLEOTIDE SEQUENCE [LARGE SCALE GENOMIC DNA]</scope>
    <source>
        <strain evidence="11">IPBSL-7</strain>
    </source>
</reference>
<organism evidence="10 11">
    <name type="scientific">Tessaracoccus lapidicaptus</name>
    <dbReference type="NCBI Taxonomy" id="1427523"/>
    <lineage>
        <taxon>Bacteria</taxon>
        <taxon>Bacillati</taxon>
        <taxon>Actinomycetota</taxon>
        <taxon>Actinomycetes</taxon>
        <taxon>Propionibacteriales</taxon>
        <taxon>Propionibacteriaceae</taxon>
        <taxon>Tessaracoccus</taxon>
    </lineage>
</organism>
<dbReference type="AlphaFoldDB" id="A0A1C0ARR5"/>
<dbReference type="GO" id="GO:0005283">
    <property type="term" value="F:amino acid:sodium symporter activity"/>
    <property type="evidence" value="ECO:0007669"/>
    <property type="project" value="InterPro"/>
</dbReference>
<feature type="transmembrane region" description="Helical" evidence="9">
    <location>
        <begin position="71"/>
        <end position="90"/>
    </location>
</feature>
<keyword evidence="8 9" id="KW-0472">Membrane</keyword>
<evidence type="ECO:0000256" key="2">
    <source>
        <dbReference type="ARBA" id="ARBA00009261"/>
    </source>
</evidence>
<accession>A0A1C0ARR5</accession>
<dbReference type="PANTHER" id="PTHR30330:SF1">
    <property type="entry name" value="AMINO-ACID CARRIER PROTEIN ALST"/>
    <property type="match status" value="1"/>
</dbReference>
<dbReference type="GO" id="GO:0005886">
    <property type="term" value="C:plasma membrane"/>
    <property type="evidence" value="ECO:0007669"/>
    <property type="project" value="UniProtKB-SubCell"/>
</dbReference>
<evidence type="ECO:0000313" key="11">
    <source>
        <dbReference type="Proteomes" id="UP000093501"/>
    </source>
</evidence>
<keyword evidence="7 9" id="KW-1133">Transmembrane helix</keyword>
<feature type="transmembrane region" description="Helical" evidence="9">
    <location>
        <begin position="420"/>
        <end position="437"/>
    </location>
</feature>
<evidence type="ECO:0000256" key="4">
    <source>
        <dbReference type="ARBA" id="ARBA00022475"/>
    </source>
</evidence>
<comment type="caution">
    <text evidence="10">The sequence shown here is derived from an EMBL/GenBank/DDBJ whole genome shotgun (WGS) entry which is preliminary data.</text>
</comment>
<dbReference type="FunFam" id="1.20.1740.10:FF:000004">
    <property type="entry name" value="Sodium:alanine symporter family protein"/>
    <property type="match status" value="1"/>
</dbReference>
<dbReference type="EMBL" id="MBQD01000003">
    <property type="protein sequence ID" value="OCL37031.1"/>
    <property type="molecule type" value="Genomic_DNA"/>
</dbReference>
<dbReference type="NCBIfam" id="TIGR00835">
    <property type="entry name" value="agcS"/>
    <property type="match status" value="1"/>
</dbReference>
<evidence type="ECO:0000313" key="10">
    <source>
        <dbReference type="EMBL" id="OCL37031.1"/>
    </source>
</evidence>
<keyword evidence="4 9" id="KW-1003">Cell membrane</keyword>
<dbReference type="Gene3D" id="1.20.1740.10">
    <property type="entry name" value="Amino acid/polyamine transporter I"/>
    <property type="match status" value="1"/>
</dbReference>
<keyword evidence="5 9" id="KW-0812">Transmembrane</keyword>
<feature type="transmembrane region" description="Helical" evidence="9">
    <location>
        <begin position="236"/>
        <end position="263"/>
    </location>
</feature>
<evidence type="ECO:0000256" key="8">
    <source>
        <dbReference type="ARBA" id="ARBA00023136"/>
    </source>
</evidence>
<proteinExistence type="inferred from homology"/>
<protein>
    <submittedName>
        <fullName evidence="10">Sodium:alanine symporter</fullName>
    </submittedName>
</protein>
<gene>
    <name evidence="10" type="ORF">BCR15_12280</name>
</gene>